<evidence type="ECO:0000313" key="1">
    <source>
        <dbReference type="EMBL" id="MEU6825558.1"/>
    </source>
</evidence>
<sequence>MTEALTDPARLDEGLLGAMRNTIDEVNQQVGSVPFVRLQLLLSPVVESCRRLLDGAVPEPLLLDLRTIAARSYSLAGRLAFETRDDDASRSLYLSATDAAGRAGAPWRRALVHMSHALVTLYSTPGIAPARTLVDAAVRDAQAGTSVTVRARAHALQAEIAARAGAERHAKAALSLARYDIERQHGDDSSTSSFSSAHLRGFEGLCELYVGNPATAHDFFARSAHALSAPRERVQRSIVSTDQALARIKLDEPQAAAELLHECVDAASATGGRVAAIRLRRARRELRPWRDENFVADLDDHLIDSLGA</sequence>
<dbReference type="RefSeq" id="WP_359356159.1">
    <property type="nucleotide sequence ID" value="NZ_JBEYXV010000021.1"/>
</dbReference>
<evidence type="ECO:0008006" key="3">
    <source>
        <dbReference type="Google" id="ProtNLM"/>
    </source>
</evidence>
<evidence type="ECO:0000313" key="2">
    <source>
        <dbReference type="Proteomes" id="UP001551176"/>
    </source>
</evidence>
<accession>A0ABV3BX16</accession>
<keyword evidence="2" id="KW-1185">Reference proteome</keyword>
<reference evidence="1 2" key="1">
    <citation type="submission" date="2024-06" db="EMBL/GenBank/DDBJ databases">
        <title>The Natural Products Discovery Center: Release of the First 8490 Sequenced Strains for Exploring Actinobacteria Biosynthetic Diversity.</title>
        <authorList>
            <person name="Kalkreuter E."/>
            <person name="Kautsar S.A."/>
            <person name="Yang D."/>
            <person name="Bader C.D."/>
            <person name="Teijaro C.N."/>
            <person name="Fluegel L."/>
            <person name="Davis C.M."/>
            <person name="Simpson J.R."/>
            <person name="Lauterbach L."/>
            <person name="Steele A.D."/>
            <person name="Gui C."/>
            <person name="Meng S."/>
            <person name="Li G."/>
            <person name="Viehrig K."/>
            <person name="Ye F."/>
            <person name="Su P."/>
            <person name="Kiefer A.F."/>
            <person name="Nichols A."/>
            <person name="Cepeda A.J."/>
            <person name="Yan W."/>
            <person name="Fan B."/>
            <person name="Jiang Y."/>
            <person name="Adhikari A."/>
            <person name="Zheng C.-J."/>
            <person name="Schuster L."/>
            <person name="Cowan T.M."/>
            <person name="Smanski M.J."/>
            <person name="Chevrette M.G."/>
            <person name="De Carvalho L.P.S."/>
            <person name="Shen B."/>
        </authorList>
    </citation>
    <scope>NUCLEOTIDE SEQUENCE [LARGE SCALE GENOMIC DNA]</scope>
    <source>
        <strain evidence="1 2">NPDC046838</strain>
    </source>
</reference>
<gene>
    <name evidence="1" type="ORF">ABZ921_33515</name>
</gene>
<organism evidence="1 2">
    <name type="scientific">Streptomyces atriruber</name>
    <dbReference type="NCBI Taxonomy" id="545121"/>
    <lineage>
        <taxon>Bacteria</taxon>
        <taxon>Bacillati</taxon>
        <taxon>Actinomycetota</taxon>
        <taxon>Actinomycetes</taxon>
        <taxon>Kitasatosporales</taxon>
        <taxon>Streptomycetaceae</taxon>
        <taxon>Streptomyces</taxon>
    </lineage>
</organism>
<name>A0ABV3BX16_9ACTN</name>
<comment type="caution">
    <text evidence="1">The sequence shown here is derived from an EMBL/GenBank/DDBJ whole genome shotgun (WGS) entry which is preliminary data.</text>
</comment>
<protein>
    <recommendedName>
        <fullName evidence="3">Transcriptional regulator</fullName>
    </recommendedName>
</protein>
<dbReference type="EMBL" id="JBEYXV010000021">
    <property type="protein sequence ID" value="MEU6825558.1"/>
    <property type="molecule type" value="Genomic_DNA"/>
</dbReference>
<proteinExistence type="predicted"/>
<dbReference type="Proteomes" id="UP001551176">
    <property type="component" value="Unassembled WGS sequence"/>
</dbReference>